<evidence type="ECO:0000256" key="9">
    <source>
        <dbReference type="ARBA" id="ARBA00037649"/>
    </source>
</evidence>
<organism evidence="13">
    <name type="scientific">Mizugakiibacter sediminis</name>
    <dbReference type="NCBI Taxonomy" id="1475481"/>
    <lineage>
        <taxon>Bacteria</taxon>
        <taxon>Pseudomonadati</taxon>
        <taxon>Pseudomonadota</taxon>
        <taxon>Gammaproteobacteria</taxon>
        <taxon>Lysobacterales</taxon>
        <taxon>Rhodanobacteraceae</taxon>
        <taxon>Mizugakiibacter</taxon>
    </lineage>
</organism>
<feature type="transmembrane region" description="Helical" evidence="12">
    <location>
        <begin position="526"/>
        <end position="544"/>
    </location>
</feature>
<dbReference type="GO" id="GO:0000272">
    <property type="term" value="P:polysaccharide catabolic process"/>
    <property type="evidence" value="ECO:0007669"/>
    <property type="project" value="UniProtKB-KW"/>
</dbReference>
<proteinExistence type="predicted"/>
<sequence>MASLAATARRPLLWLLLLLLAAAANLYWWRLGRPVALPDAPAGRIACVSYTPFHQPGESALDPRAVVTPQRIDRDLRALSARFSCVRTYSVGGGMDAVPRIAQRYGMQVLLGIWLARDAAANERELAAGIALARQYRDTVRAVVVGNEVMLRGELTAPALAAYIGRVRRATALPVTYADVSDFWLCVPANPRCQGFHRDLAPAVSFLTIHVLPYWEDRPVAVGDAVAHVRDVVARLRAAYPGREVLIGETGWPSAGRQRAGAVPSRVNEARFVREFLVWAAQAHVPYNLIEAFDQPWKRALEGTAGGYWGLFDARYRPKFPLRGPVVEEPRWRQGPALGAALALLFALPALARRGWRERAGVAALLLAGDATGAALAAQLRYMGMAERDAFEWGVAAACTLAALATCALIAAALARWLGDGAPALALDCGATALQRKRGGGPGRGLGLARFGWLFGAALVALLLAFDARYRDFLLPLYAPPVAGFALLALTGIGARRPLALEERLLAGWVGASAAVTLAEEGWANAHAWAWAALCLVLAAAVLLPDRIARRRAGAGGPQPAA</sequence>
<dbReference type="GO" id="GO:0071555">
    <property type="term" value="P:cell wall organization"/>
    <property type="evidence" value="ECO:0007669"/>
    <property type="project" value="UniProtKB-KW"/>
</dbReference>
<dbReference type="AlphaFoldDB" id="A0A0K8QLQ1"/>
<comment type="function">
    <text evidence="9">Glucanases play a role in cell expansion during growth, in cell-cell fusion during mating, and in spore release during sporulation. This enzyme may be involved in beta-glucan degradation. Active on laminarin and lichenan.</text>
</comment>
<evidence type="ECO:0000256" key="10">
    <source>
        <dbReference type="ARBA" id="ARBA00042373"/>
    </source>
</evidence>
<feature type="transmembrane region" description="Helical" evidence="12">
    <location>
        <begin position="447"/>
        <end position="466"/>
    </location>
</feature>
<dbReference type="InterPro" id="IPR017853">
    <property type="entry name" value="GH"/>
</dbReference>
<keyword evidence="14" id="KW-1185">Reference proteome</keyword>
<dbReference type="OrthoDB" id="9806824at2"/>
<dbReference type="PANTHER" id="PTHR16631:SF17">
    <property type="entry name" value="GLUCAN ENDO-1,3-BETA-GLUCOSIDASE BTGC"/>
    <property type="match status" value="1"/>
</dbReference>
<dbReference type="GO" id="GO:0016787">
    <property type="term" value="F:hydrolase activity"/>
    <property type="evidence" value="ECO:0007669"/>
    <property type="project" value="UniProtKB-KW"/>
</dbReference>
<keyword evidence="8" id="KW-0624">Polysaccharide degradation</keyword>
<dbReference type="GO" id="GO:0005886">
    <property type="term" value="C:plasma membrane"/>
    <property type="evidence" value="ECO:0007669"/>
    <property type="project" value="UniProtKB-SubCell"/>
</dbReference>
<keyword evidence="12" id="KW-1133">Transmembrane helix</keyword>
<keyword evidence="2" id="KW-1003">Cell membrane</keyword>
<evidence type="ECO:0000256" key="8">
    <source>
        <dbReference type="ARBA" id="ARBA00023326"/>
    </source>
</evidence>
<evidence type="ECO:0000313" key="13">
    <source>
        <dbReference type="EMBL" id="GAP65357.1"/>
    </source>
</evidence>
<dbReference type="SUPFAM" id="SSF51445">
    <property type="entry name" value="(Trans)glycosidases"/>
    <property type="match status" value="1"/>
</dbReference>
<gene>
    <name evidence="13" type="ORF">MBSD_n0646</name>
</gene>
<feature type="transmembrane region" description="Helical" evidence="12">
    <location>
        <begin position="390"/>
        <end position="415"/>
    </location>
</feature>
<evidence type="ECO:0000256" key="7">
    <source>
        <dbReference type="ARBA" id="ARBA00023316"/>
    </source>
</evidence>
<dbReference type="Proteomes" id="UP000253740">
    <property type="component" value="Unassembled WGS sequence"/>
</dbReference>
<name>A0A0K8QLQ1_9GAMM</name>
<dbReference type="RefSeq" id="WP_062535055.1">
    <property type="nucleotide sequence ID" value="NZ_DF970159.1"/>
</dbReference>
<evidence type="ECO:0000256" key="5">
    <source>
        <dbReference type="ARBA" id="ARBA00023180"/>
    </source>
</evidence>
<keyword evidence="7" id="KW-0961">Cell wall biogenesis/degradation</keyword>
<evidence type="ECO:0000256" key="2">
    <source>
        <dbReference type="ARBA" id="ARBA00022475"/>
    </source>
</evidence>
<comment type="subcellular location">
    <subcellularLocation>
        <location evidence="1">Cell membrane</location>
    </subcellularLocation>
</comment>
<evidence type="ECO:0000313" key="14">
    <source>
        <dbReference type="Proteomes" id="UP000253740"/>
    </source>
</evidence>
<keyword evidence="12" id="KW-0812">Transmembrane</keyword>
<protein>
    <recommendedName>
        <fullName evidence="11">Endo-1,3-beta-glucanase btgC</fullName>
    </recommendedName>
    <alternativeName>
        <fullName evidence="10">Laminarinase btgC</fullName>
    </alternativeName>
</protein>
<dbReference type="PANTHER" id="PTHR16631">
    <property type="entry name" value="GLUCAN 1,3-BETA-GLUCOSIDASE"/>
    <property type="match status" value="1"/>
</dbReference>
<evidence type="ECO:0000256" key="3">
    <source>
        <dbReference type="ARBA" id="ARBA00022801"/>
    </source>
</evidence>
<accession>A0A0K8QLQ1</accession>
<evidence type="ECO:0000256" key="1">
    <source>
        <dbReference type="ARBA" id="ARBA00004236"/>
    </source>
</evidence>
<keyword evidence="4 12" id="KW-0472">Membrane</keyword>
<keyword evidence="3" id="KW-0378">Hydrolase</keyword>
<dbReference type="Gene3D" id="3.20.20.80">
    <property type="entry name" value="Glycosidases"/>
    <property type="match status" value="1"/>
</dbReference>
<feature type="transmembrane region" description="Helical" evidence="12">
    <location>
        <begin position="473"/>
        <end position="495"/>
    </location>
</feature>
<dbReference type="InterPro" id="IPR050732">
    <property type="entry name" value="Beta-glucan_modifiers"/>
</dbReference>
<keyword evidence="6" id="KW-0119">Carbohydrate metabolism</keyword>
<keyword evidence="5" id="KW-0325">Glycoprotein</keyword>
<evidence type="ECO:0000256" key="12">
    <source>
        <dbReference type="SAM" id="Phobius"/>
    </source>
</evidence>
<reference evidence="13" key="1">
    <citation type="submission" date="2015-08" db="EMBL/GenBank/DDBJ databases">
        <title>Complete DNA Sequence of Pseudomonas syringae pv. actinidiae, the Causal Agent of Kiwifruit Canker Disease.</title>
        <authorList>
            <person name="Rikkerink E.H.A."/>
            <person name="Fineran P.C."/>
        </authorList>
    </citation>
    <scope>NUCLEOTIDE SEQUENCE</scope>
    <source>
        <strain evidence="13">SkMP5</strain>
    </source>
</reference>
<evidence type="ECO:0000256" key="6">
    <source>
        <dbReference type="ARBA" id="ARBA00023277"/>
    </source>
</evidence>
<dbReference type="EMBL" id="DF970159">
    <property type="protein sequence ID" value="GAP65357.1"/>
    <property type="molecule type" value="Genomic_DNA"/>
</dbReference>
<evidence type="ECO:0000256" key="4">
    <source>
        <dbReference type="ARBA" id="ARBA00023136"/>
    </source>
</evidence>
<evidence type="ECO:0000256" key="11">
    <source>
        <dbReference type="ARBA" id="ARBA00043078"/>
    </source>
</evidence>